<comment type="subcellular location">
    <subcellularLocation>
        <location evidence="6">Cytoplasm</location>
    </subcellularLocation>
</comment>
<dbReference type="CDD" id="cd24010">
    <property type="entry name" value="ASKHA_NBD_AcK_PK"/>
    <property type="match status" value="1"/>
</dbReference>
<evidence type="ECO:0000313" key="9">
    <source>
        <dbReference type="Proteomes" id="UP000321234"/>
    </source>
</evidence>
<comment type="catalytic activity">
    <reaction evidence="6">
        <text>acetate + ATP = acetyl phosphate + ADP</text>
        <dbReference type="Rhea" id="RHEA:11352"/>
        <dbReference type="ChEBI" id="CHEBI:22191"/>
        <dbReference type="ChEBI" id="CHEBI:30089"/>
        <dbReference type="ChEBI" id="CHEBI:30616"/>
        <dbReference type="ChEBI" id="CHEBI:456216"/>
        <dbReference type="EC" id="2.7.2.1"/>
    </reaction>
</comment>
<evidence type="ECO:0000256" key="3">
    <source>
        <dbReference type="ARBA" id="ARBA00022741"/>
    </source>
</evidence>
<feature type="binding site" evidence="6">
    <location>
        <position position="364"/>
    </location>
    <ligand>
        <name>Mg(2+)</name>
        <dbReference type="ChEBI" id="CHEBI:18420"/>
    </ligand>
</feature>
<dbReference type="AlphaFoldDB" id="A0A5C8Z6I8"/>
<evidence type="ECO:0000256" key="5">
    <source>
        <dbReference type="ARBA" id="ARBA00022840"/>
    </source>
</evidence>
<dbReference type="PANTHER" id="PTHR21060">
    <property type="entry name" value="ACETATE KINASE"/>
    <property type="match status" value="1"/>
</dbReference>
<evidence type="ECO:0000256" key="2">
    <source>
        <dbReference type="ARBA" id="ARBA00022679"/>
    </source>
</evidence>
<feature type="site" description="Transition state stabilizer" evidence="6">
    <location>
        <position position="163"/>
    </location>
</feature>
<comment type="pathway">
    <text evidence="6">Metabolic intermediate biosynthesis; acetyl-CoA biosynthesis; acetyl-CoA from acetate: step 1/2.</text>
</comment>
<dbReference type="EC" id="2.7.2.1" evidence="6"/>
<comment type="function">
    <text evidence="6">Catalyzes the formation of acetyl phosphate from acetate and ATP. Can also catalyze the reverse reaction.</text>
</comment>
<protein>
    <recommendedName>
        <fullName evidence="6">Acetate kinase</fullName>
        <ecNumber evidence="6">2.7.2.1</ecNumber>
    </recommendedName>
    <alternativeName>
        <fullName evidence="6">Acetokinase</fullName>
    </alternativeName>
</protein>
<accession>A0A5C8Z6I8</accession>
<comment type="similarity">
    <text evidence="1 6 7">Belongs to the acetokinase family.</text>
</comment>
<feature type="binding site" evidence="6">
    <location>
        <begin position="313"/>
        <end position="317"/>
    </location>
    <ligand>
        <name>ATP</name>
        <dbReference type="ChEBI" id="CHEBI:30616"/>
    </ligand>
</feature>
<dbReference type="GO" id="GO:0006085">
    <property type="term" value="P:acetyl-CoA biosynthetic process"/>
    <property type="evidence" value="ECO:0007669"/>
    <property type="project" value="UniProtKB-UniRule"/>
</dbReference>
<dbReference type="PRINTS" id="PR00471">
    <property type="entry name" value="ACETATEKNASE"/>
</dbReference>
<dbReference type="Gene3D" id="3.30.420.40">
    <property type="match status" value="2"/>
</dbReference>
<evidence type="ECO:0000256" key="4">
    <source>
        <dbReference type="ARBA" id="ARBA00022777"/>
    </source>
</evidence>
<dbReference type="InterPro" id="IPR004372">
    <property type="entry name" value="Ac/propionate_kinase"/>
</dbReference>
<keyword evidence="6" id="KW-0479">Metal-binding</keyword>
<evidence type="ECO:0000256" key="7">
    <source>
        <dbReference type="RuleBase" id="RU003835"/>
    </source>
</evidence>
<keyword evidence="4 6" id="KW-0418">Kinase</keyword>
<feature type="site" description="Transition state stabilizer" evidence="6">
    <location>
        <position position="224"/>
    </location>
</feature>
<dbReference type="RefSeq" id="WP_147927670.1">
    <property type="nucleotide sequence ID" value="NZ_VKAC01000011.1"/>
</dbReference>
<organism evidence="8 9">
    <name type="scientific">Quadrisphaera setariae</name>
    <dbReference type="NCBI Taxonomy" id="2593304"/>
    <lineage>
        <taxon>Bacteria</taxon>
        <taxon>Bacillati</taxon>
        <taxon>Actinomycetota</taxon>
        <taxon>Actinomycetes</taxon>
        <taxon>Kineosporiales</taxon>
        <taxon>Kineosporiaceae</taxon>
        <taxon>Quadrisphaera</taxon>
    </lineage>
</organism>
<keyword evidence="5 6" id="KW-0067">ATP-binding</keyword>
<dbReference type="InterPro" id="IPR043129">
    <property type="entry name" value="ATPase_NBD"/>
</dbReference>
<comment type="caution">
    <text evidence="8">The sequence shown here is derived from an EMBL/GenBank/DDBJ whole genome shotgun (WGS) entry which is preliminary data.</text>
</comment>
<feature type="active site" description="Proton donor/acceptor" evidence="6">
    <location>
        <position position="131"/>
    </location>
</feature>
<dbReference type="GO" id="GO:0000287">
    <property type="term" value="F:magnesium ion binding"/>
    <property type="evidence" value="ECO:0007669"/>
    <property type="project" value="UniProtKB-UniRule"/>
</dbReference>
<dbReference type="GO" id="GO:0005524">
    <property type="term" value="F:ATP binding"/>
    <property type="evidence" value="ECO:0007669"/>
    <property type="project" value="UniProtKB-KW"/>
</dbReference>
<dbReference type="UniPathway" id="UPA00340">
    <property type="reaction ID" value="UER00458"/>
</dbReference>
<evidence type="ECO:0000256" key="6">
    <source>
        <dbReference type="HAMAP-Rule" id="MF_00020"/>
    </source>
</evidence>
<feature type="binding site" evidence="6">
    <location>
        <position position="15"/>
    </location>
    <ligand>
        <name>ATP</name>
        <dbReference type="ChEBI" id="CHEBI:30616"/>
    </ligand>
</feature>
<dbReference type="SUPFAM" id="SSF53067">
    <property type="entry name" value="Actin-like ATPase domain"/>
    <property type="match status" value="2"/>
</dbReference>
<sequence>MSRVLVVNAGSSSLKYQLREHGPGRAEVLAKGLVERIGSDDVPDHAAALSQVMDALAAERGGPGLDGLAGVGHRVVQGGTRYTDPTVVDDDVERGIDELSALAPLHNPPQLAAISALRRALPDVPQVAVFDTAFHATIPARAATYAVDAEVARRYGLRKYGFHGTSVQVVTKRAAAFLGVPVEGADLVVAHVGNGVSVTAVRGGRSVDTTMGLTPLAGAAMGTRSGDVDPAIVMTLVREAGMSASEVDDLLNKRSGLKGLTGESDVRAVQARADAGDEAARAALEVYCYRLSAAVGSFLALVPRVRAVVFTAGVGENSAAVRAGVCAPLGHLGFGVDPALNEAARGPAEPVRIGEKVVVVPTDEEAEIADQVLAVVTR</sequence>
<dbReference type="InterPro" id="IPR023865">
    <property type="entry name" value="Aliphatic_acid_kinase_CS"/>
</dbReference>
<evidence type="ECO:0000313" key="8">
    <source>
        <dbReference type="EMBL" id="TXR52903.1"/>
    </source>
</evidence>
<keyword evidence="9" id="KW-1185">Reference proteome</keyword>
<dbReference type="Pfam" id="PF00871">
    <property type="entry name" value="Acetate_kinase"/>
    <property type="match status" value="1"/>
</dbReference>
<dbReference type="GO" id="GO:0005737">
    <property type="term" value="C:cytoplasm"/>
    <property type="evidence" value="ECO:0007669"/>
    <property type="project" value="UniProtKB-SubCell"/>
</dbReference>
<proteinExistence type="inferred from homology"/>
<keyword evidence="6" id="KW-0460">Magnesium</keyword>
<reference evidence="8 9" key="1">
    <citation type="submission" date="2019-07" db="EMBL/GenBank/DDBJ databases">
        <title>Quadrisphaera sp. strain DD2A genome sequencing and assembly.</title>
        <authorList>
            <person name="Kim I."/>
        </authorList>
    </citation>
    <scope>NUCLEOTIDE SEQUENCE [LARGE SCALE GENOMIC DNA]</scope>
    <source>
        <strain evidence="8 9">DD2A</strain>
    </source>
</reference>
<keyword evidence="3 6" id="KW-0547">Nucleotide-binding</keyword>
<keyword evidence="6" id="KW-0963">Cytoplasm</keyword>
<gene>
    <name evidence="6" type="primary">ackA</name>
    <name evidence="8" type="ORF">FMM08_17540</name>
</gene>
<comment type="subunit">
    <text evidence="6">Homodimer.</text>
</comment>
<dbReference type="PROSITE" id="PS01076">
    <property type="entry name" value="ACETATE_KINASE_2"/>
    <property type="match status" value="1"/>
</dbReference>
<comment type="cofactor">
    <cofactor evidence="6">
        <name>Mg(2+)</name>
        <dbReference type="ChEBI" id="CHEBI:18420"/>
    </cofactor>
    <cofactor evidence="6">
        <name>Mn(2+)</name>
        <dbReference type="ChEBI" id="CHEBI:29035"/>
    </cofactor>
    <text evidence="6">Mg(2+). Can also accept Mn(2+).</text>
</comment>
<dbReference type="PIRSF" id="PIRSF000722">
    <property type="entry name" value="Acetate_prop_kin"/>
    <property type="match status" value="1"/>
</dbReference>
<feature type="binding site" evidence="6">
    <location>
        <begin position="265"/>
        <end position="267"/>
    </location>
    <ligand>
        <name>ATP</name>
        <dbReference type="ChEBI" id="CHEBI:30616"/>
    </ligand>
</feature>
<dbReference type="EMBL" id="VKAC01000011">
    <property type="protein sequence ID" value="TXR52903.1"/>
    <property type="molecule type" value="Genomic_DNA"/>
</dbReference>
<name>A0A5C8Z6I8_9ACTN</name>
<feature type="binding site" evidence="6">
    <location>
        <begin position="191"/>
        <end position="195"/>
    </location>
    <ligand>
        <name>ATP</name>
        <dbReference type="ChEBI" id="CHEBI:30616"/>
    </ligand>
</feature>
<dbReference type="GO" id="GO:0006083">
    <property type="term" value="P:acetate metabolic process"/>
    <property type="evidence" value="ECO:0007669"/>
    <property type="project" value="TreeGrafter"/>
</dbReference>
<dbReference type="HAMAP" id="MF_00020">
    <property type="entry name" value="Acetate_kinase"/>
    <property type="match status" value="1"/>
</dbReference>
<dbReference type="PROSITE" id="PS01075">
    <property type="entry name" value="ACETATE_KINASE_1"/>
    <property type="match status" value="1"/>
</dbReference>
<dbReference type="PANTHER" id="PTHR21060:SF15">
    <property type="entry name" value="ACETATE KINASE-RELATED"/>
    <property type="match status" value="1"/>
</dbReference>
<dbReference type="GO" id="GO:0008776">
    <property type="term" value="F:acetate kinase activity"/>
    <property type="evidence" value="ECO:0007669"/>
    <property type="project" value="UniProtKB-UniRule"/>
</dbReference>
<dbReference type="OrthoDB" id="9802453at2"/>
<dbReference type="Proteomes" id="UP000321234">
    <property type="component" value="Unassembled WGS sequence"/>
</dbReference>
<keyword evidence="2 6" id="KW-0808">Transferase</keyword>
<feature type="binding site" evidence="6">
    <location>
        <position position="8"/>
    </location>
    <ligand>
        <name>Mg(2+)</name>
        <dbReference type="ChEBI" id="CHEBI:18420"/>
    </ligand>
</feature>
<dbReference type="InterPro" id="IPR000890">
    <property type="entry name" value="Aliphatic_acid_kin_short-chain"/>
</dbReference>
<feature type="binding site" evidence="6">
    <location>
        <position position="74"/>
    </location>
    <ligand>
        <name>substrate</name>
    </ligand>
</feature>
<evidence type="ECO:0000256" key="1">
    <source>
        <dbReference type="ARBA" id="ARBA00008748"/>
    </source>
</evidence>
<dbReference type="NCBIfam" id="TIGR00016">
    <property type="entry name" value="ackA"/>
    <property type="match status" value="1"/>
</dbReference>